<keyword evidence="5 12" id="KW-0812">Transmembrane</keyword>
<dbReference type="InterPro" id="IPR045861">
    <property type="entry name" value="CorA_cytoplasmic_dom"/>
</dbReference>
<dbReference type="CDD" id="cd12828">
    <property type="entry name" value="TmCorA-like_1"/>
    <property type="match status" value="1"/>
</dbReference>
<sequence>MTEPAAAPEVLLFEYGGGALTETRFASVEEGLAYQSRAPVRWLNVYGVADTATMRAIGERFGLHPLVEEDILNARQRPKVEAYDGYLFLSTRVFSERGASVRLHYEQVSLVVGRDFVLSFQPHPLGVFSQLRERLRRGDGLLAARGADFLAYALIDAIIDAYFDVLDAFTSRVESLDRQLVADRGTLVLRGIHRLKYDAIRLRRALLPLREMLAQMTRGEHALFGDETRLWLRDAYDHCLHLSESLDAARDMVSGMLDLYLSIQSNRLSQQMRVLTIISIVFMPLTLIAGIYGMNFEYMPELGWRWGYFGVLGLMGVIAAAIVGTFWRRRWL</sequence>
<evidence type="ECO:0000256" key="4">
    <source>
        <dbReference type="ARBA" id="ARBA00022475"/>
    </source>
</evidence>
<dbReference type="InterPro" id="IPR002523">
    <property type="entry name" value="MgTranspt_CorA/ZnTranspt_ZntB"/>
</dbReference>
<comment type="catalytic activity">
    <reaction evidence="10">
        <text>Mg(2+)(in) = Mg(2+)(out)</text>
        <dbReference type="Rhea" id="RHEA:29827"/>
        <dbReference type="ChEBI" id="CHEBI:18420"/>
    </reaction>
</comment>
<comment type="similarity">
    <text evidence="2 12">Belongs to the CorA metal ion transporter (MIT) (TC 1.A.35) family.</text>
</comment>
<keyword evidence="14" id="KW-1185">Reference proteome</keyword>
<evidence type="ECO:0000256" key="2">
    <source>
        <dbReference type="ARBA" id="ARBA00009765"/>
    </source>
</evidence>
<evidence type="ECO:0000256" key="7">
    <source>
        <dbReference type="ARBA" id="ARBA00022989"/>
    </source>
</evidence>
<keyword evidence="3 12" id="KW-0813">Transport</keyword>
<dbReference type="EMBL" id="STGJ01000010">
    <property type="protein sequence ID" value="TIC82141.1"/>
    <property type="molecule type" value="Genomic_DNA"/>
</dbReference>
<feature type="transmembrane region" description="Helical" evidence="12">
    <location>
        <begin position="274"/>
        <end position="294"/>
    </location>
</feature>
<dbReference type="PANTHER" id="PTHR46494">
    <property type="entry name" value="CORA FAMILY METAL ION TRANSPORTER (EUROFUNG)"/>
    <property type="match status" value="1"/>
</dbReference>
<dbReference type="InterPro" id="IPR004488">
    <property type="entry name" value="Mg/Co-transport_prot_CorA"/>
</dbReference>
<keyword evidence="9 12" id="KW-0472">Membrane</keyword>
<feature type="transmembrane region" description="Helical" evidence="12">
    <location>
        <begin position="306"/>
        <end position="327"/>
    </location>
</feature>
<evidence type="ECO:0000256" key="11">
    <source>
        <dbReference type="ARBA" id="ARBA00045497"/>
    </source>
</evidence>
<keyword evidence="6 12" id="KW-0460">Magnesium</keyword>
<dbReference type="AlphaFoldDB" id="A0A4T0UTT7"/>
<keyword evidence="4 12" id="KW-1003">Cell membrane</keyword>
<dbReference type="GO" id="GO:0005886">
    <property type="term" value="C:plasma membrane"/>
    <property type="evidence" value="ECO:0007669"/>
    <property type="project" value="UniProtKB-SubCell"/>
</dbReference>
<evidence type="ECO:0000313" key="13">
    <source>
        <dbReference type="EMBL" id="TIC82141.1"/>
    </source>
</evidence>
<dbReference type="SUPFAM" id="SSF144083">
    <property type="entry name" value="Magnesium transport protein CorA, transmembrane region"/>
    <property type="match status" value="1"/>
</dbReference>
<proteinExistence type="inferred from homology"/>
<comment type="caution">
    <text evidence="13">The sequence shown here is derived from an EMBL/GenBank/DDBJ whole genome shotgun (WGS) entry which is preliminary data.</text>
</comment>
<dbReference type="FunFam" id="1.20.58.340:FF:000004">
    <property type="entry name" value="Magnesium transport protein CorA"/>
    <property type="match status" value="1"/>
</dbReference>
<dbReference type="NCBIfam" id="TIGR00383">
    <property type="entry name" value="corA"/>
    <property type="match status" value="1"/>
</dbReference>
<name>A0A4T0UTT7_9NEIS</name>
<accession>A0A4T0UTT7</accession>
<evidence type="ECO:0000256" key="6">
    <source>
        <dbReference type="ARBA" id="ARBA00022842"/>
    </source>
</evidence>
<dbReference type="OrthoDB" id="9803416at2"/>
<dbReference type="Proteomes" id="UP000308891">
    <property type="component" value="Unassembled WGS sequence"/>
</dbReference>
<comment type="function">
    <text evidence="11">Mediates influx of magnesium ions. Alternates between open and closed states. Activated by low cytoplasmic Mg(2+) levels. Inactive when cytoplasmic Mg(2+) levels are high.</text>
</comment>
<protein>
    <recommendedName>
        <fullName evidence="12">Magnesium transport protein CorA</fullName>
    </recommendedName>
</protein>
<organism evidence="13 14">
    <name type="scientific">Crenobacter intestini</name>
    <dbReference type="NCBI Taxonomy" id="2563443"/>
    <lineage>
        <taxon>Bacteria</taxon>
        <taxon>Pseudomonadati</taxon>
        <taxon>Pseudomonadota</taxon>
        <taxon>Betaproteobacteria</taxon>
        <taxon>Neisseriales</taxon>
        <taxon>Neisseriaceae</taxon>
        <taxon>Crenobacter</taxon>
    </lineage>
</organism>
<dbReference type="SUPFAM" id="SSF143865">
    <property type="entry name" value="CorA soluble domain-like"/>
    <property type="match status" value="1"/>
</dbReference>
<evidence type="ECO:0000256" key="8">
    <source>
        <dbReference type="ARBA" id="ARBA00023065"/>
    </source>
</evidence>
<dbReference type="GO" id="GO:0000287">
    <property type="term" value="F:magnesium ion binding"/>
    <property type="evidence" value="ECO:0007669"/>
    <property type="project" value="TreeGrafter"/>
</dbReference>
<comment type="subcellular location">
    <subcellularLocation>
        <location evidence="1">Cell membrane</location>
        <topology evidence="1">Multi-pass membrane protein</topology>
    </subcellularLocation>
    <subcellularLocation>
        <location evidence="12">Membrane</location>
        <topology evidence="12">Multi-pass membrane protein</topology>
    </subcellularLocation>
</comment>
<reference evidence="13 14" key="1">
    <citation type="submission" date="2019-04" db="EMBL/GenBank/DDBJ databases">
        <title>Crenobacter sp. nov.</title>
        <authorList>
            <person name="Shi S."/>
        </authorList>
    </citation>
    <scope>NUCLEOTIDE SEQUENCE [LARGE SCALE GENOMIC DNA]</scope>
    <source>
        <strain evidence="13 14">GY 70310</strain>
    </source>
</reference>
<dbReference type="GO" id="GO:0015087">
    <property type="term" value="F:cobalt ion transmembrane transporter activity"/>
    <property type="evidence" value="ECO:0007669"/>
    <property type="project" value="UniProtKB-UniRule"/>
</dbReference>
<dbReference type="Gene3D" id="1.20.58.340">
    <property type="entry name" value="Magnesium transport protein CorA, transmembrane region"/>
    <property type="match status" value="2"/>
</dbReference>
<evidence type="ECO:0000313" key="14">
    <source>
        <dbReference type="Proteomes" id="UP000308891"/>
    </source>
</evidence>
<evidence type="ECO:0000256" key="5">
    <source>
        <dbReference type="ARBA" id="ARBA00022692"/>
    </source>
</evidence>
<evidence type="ECO:0000256" key="9">
    <source>
        <dbReference type="ARBA" id="ARBA00023136"/>
    </source>
</evidence>
<gene>
    <name evidence="12 13" type="primary">corA</name>
    <name evidence="13" type="ORF">E5K04_10345</name>
</gene>
<dbReference type="InterPro" id="IPR045863">
    <property type="entry name" value="CorA_TM1_TM2"/>
</dbReference>
<evidence type="ECO:0000256" key="1">
    <source>
        <dbReference type="ARBA" id="ARBA00004651"/>
    </source>
</evidence>
<dbReference type="RefSeq" id="WP_136553707.1">
    <property type="nucleotide sequence ID" value="NZ_STGJ01000010.1"/>
</dbReference>
<evidence type="ECO:0000256" key="10">
    <source>
        <dbReference type="ARBA" id="ARBA00034269"/>
    </source>
</evidence>
<dbReference type="GO" id="GO:0015095">
    <property type="term" value="F:magnesium ion transmembrane transporter activity"/>
    <property type="evidence" value="ECO:0007669"/>
    <property type="project" value="UniProtKB-UniRule"/>
</dbReference>
<dbReference type="Pfam" id="PF01544">
    <property type="entry name" value="CorA"/>
    <property type="match status" value="1"/>
</dbReference>
<keyword evidence="8 12" id="KW-0406">Ion transport</keyword>
<evidence type="ECO:0000256" key="3">
    <source>
        <dbReference type="ARBA" id="ARBA00022448"/>
    </source>
</evidence>
<dbReference type="GO" id="GO:0050897">
    <property type="term" value="F:cobalt ion binding"/>
    <property type="evidence" value="ECO:0007669"/>
    <property type="project" value="TreeGrafter"/>
</dbReference>
<evidence type="ECO:0000256" key="12">
    <source>
        <dbReference type="RuleBase" id="RU362010"/>
    </source>
</evidence>
<dbReference type="Gene3D" id="3.30.460.20">
    <property type="entry name" value="CorA soluble domain-like"/>
    <property type="match status" value="1"/>
</dbReference>
<dbReference type="PANTHER" id="PTHR46494:SF1">
    <property type="entry name" value="CORA FAMILY METAL ION TRANSPORTER (EUROFUNG)"/>
    <property type="match status" value="1"/>
</dbReference>
<keyword evidence="7 12" id="KW-1133">Transmembrane helix</keyword>